<dbReference type="AlphaFoldDB" id="W0JPZ4"/>
<gene>
    <name evidence="1" type="ORF">HALLA_09470</name>
    <name evidence="2" type="ORF">HALLA_09635</name>
</gene>
<evidence type="ECO:0000313" key="1">
    <source>
        <dbReference type="EMBL" id="AHF99059.1"/>
    </source>
</evidence>
<sequence length="56" mass="6122">MRHCITLTGGKADRFEQALDDLEDELGYRPSKPEAVGLLMAAYDDAGSVPLLNNSR</sequence>
<dbReference type="GeneID" id="54817839"/>
<dbReference type="KEGG" id="hlr:HALLA_09470"/>
<dbReference type="HOGENOM" id="CLU_210693_0_0_2"/>
<dbReference type="EMBL" id="CP007055">
    <property type="protein sequence ID" value="AHF99072.1"/>
    <property type="molecule type" value="Genomic_DNA"/>
</dbReference>
<evidence type="ECO:0000313" key="3">
    <source>
        <dbReference type="Proteomes" id="UP000019024"/>
    </source>
</evidence>
<reference evidence="2 3" key="1">
    <citation type="submission" date="2014-01" db="EMBL/GenBank/DDBJ databases">
        <authorList>
            <consortium name="DOE Joint Genome Institute"/>
            <person name="Anderson I."/>
            <person name="Huntemann M."/>
            <person name="Han J."/>
            <person name="Chen A."/>
            <person name="Kyrpides N."/>
            <person name="Mavromatis K."/>
            <person name="Markowitz V."/>
            <person name="Palaniappan K."/>
            <person name="Ivanova N."/>
            <person name="Schaumberg A."/>
            <person name="Pati A."/>
            <person name="Liolios K."/>
            <person name="Nordberg H.P."/>
            <person name="Cantor M.N."/>
            <person name="Hua S.X."/>
            <person name="Woyke T."/>
        </authorList>
    </citation>
    <scope>NUCLEOTIDE SEQUENCE [LARGE SCALE GENOMIC DNA]</scope>
    <source>
        <strain evidence="2 3">XH-48</strain>
    </source>
</reference>
<dbReference type="Proteomes" id="UP000019024">
    <property type="component" value="Chromosome"/>
</dbReference>
<keyword evidence="3" id="KW-1185">Reference proteome</keyword>
<organism evidence="2 3">
    <name type="scientific">Halostagnicola larsenii XH-48</name>
    <dbReference type="NCBI Taxonomy" id="797299"/>
    <lineage>
        <taxon>Archaea</taxon>
        <taxon>Methanobacteriati</taxon>
        <taxon>Methanobacteriota</taxon>
        <taxon>Stenosarchaea group</taxon>
        <taxon>Halobacteria</taxon>
        <taxon>Halobacteriales</taxon>
        <taxon>Natrialbaceae</taxon>
        <taxon>Halostagnicola</taxon>
    </lineage>
</organism>
<proteinExistence type="predicted"/>
<dbReference type="EMBL" id="CP007055">
    <property type="protein sequence ID" value="AHF99059.1"/>
    <property type="molecule type" value="Genomic_DNA"/>
</dbReference>
<dbReference type="OrthoDB" id="181358at2157"/>
<accession>W0JPZ4</accession>
<dbReference type="KEGG" id="hlr:HALLA_09635"/>
<dbReference type="STRING" id="797299.HALLA_09470"/>
<protein>
    <submittedName>
        <fullName evidence="2">Uncharacterized protein</fullName>
    </submittedName>
</protein>
<evidence type="ECO:0000313" key="2">
    <source>
        <dbReference type="EMBL" id="AHF99072.1"/>
    </source>
</evidence>
<dbReference type="RefSeq" id="WP_169732110.1">
    <property type="nucleotide sequence ID" value="NZ_CP007055.1"/>
</dbReference>
<name>W0JPZ4_9EURY</name>